<proteinExistence type="predicted"/>
<protein>
    <recommendedName>
        <fullName evidence="4">Pectinesterase inhibitor domain-containing protein</fullName>
    </recommendedName>
</protein>
<keyword evidence="1" id="KW-0472">Membrane</keyword>
<keyword evidence="1" id="KW-0812">Transmembrane</keyword>
<dbReference type="EMBL" id="CAKMRJ010000001">
    <property type="protein sequence ID" value="CAH1413917.1"/>
    <property type="molecule type" value="Genomic_DNA"/>
</dbReference>
<evidence type="ECO:0008006" key="4">
    <source>
        <dbReference type="Google" id="ProtNLM"/>
    </source>
</evidence>
<gene>
    <name evidence="2" type="ORF">LVIROSA_LOCUS1857</name>
</gene>
<reference evidence="2 3" key="1">
    <citation type="submission" date="2022-01" db="EMBL/GenBank/DDBJ databases">
        <authorList>
            <person name="Xiong W."/>
            <person name="Schranz E."/>
        </authorList>
    </citation>
    <scope>NUCLEOTIDE SEQUENCE [LARGE SCALE GENOMIC DNA]</scope>
</reference>
<evidence type="ECO:0000313" key="3">
    <source>
        <dbReference type="Proteomes" id="UP001157418"/>
    </source>
</evidence>
<keyword evidence="3" id="KW-1185">Reference proteome</keyword>
<name>A0AAU9LHM2_9ASTR</name>
<feature type="transmembrane region" description="Helical" evidence="1">
    <location>
        <begin position="181"/>
        <end position="201"/>
    </location>
</feature>
<sequence length="244" mass="26998">MADTISLFSVAIFAISITMVLPLSNGTRRLTNSDNVVNPFCRTAENNSLCTSIVNGARTWTSATVNAISITLKIATQGRPIFDDLVEKLRDTDLSRISKESVGHTCNEVYDFAIECLQGALVDLKYGYIDRLATKLLSVTGPSLECINLVGSFRLKICRLIPNVLYFCKMDNSFRGKTVDFFYMILFGAIILITFVLVGGISFKISIVIPNLTGSAIPLLMAFCNCDGNTRFFLLRLVETFKRT</sequence>
<dbReference type="SUPFAM" id="SSF101148">
    <property type="entry name" value="Plant invertase/pectin methylesterase inhibitor"/>
    <property type="match status" value="1"/>
</dbReference>
<dbReference type="InterPro" id="IPR035513">
    <property type="entry name" value="Invertase/methylesterase_inhib"/>
</dbReference>
<dbReference type="AlphaFoldDB" id="A0AAU9LHM2"/>
<dbReference type="Gene3D" id="1.20.140.40">
    <property type="entry name" value="Invertase/pectin methylesterase inhibitor family protein"/>
    <property type="match status" value="1"/>
</dbReference>
<organism evidence="2 3">
    <name type="scientific">Lactuca virosa</name>
    <dbReference type="NCBI Taxonomy" id="75947"/>
    <lineage>
        <taxon>Eukaryota</taxon>
        <taxon>Viridiplantae</taxon>
        <taxon>Streptophyta</taxon>
        <taxon>Embryophyta</taxon>
        <taxon>Tracheophyta</taxon>
        <taxon>Spermatophyta</taxon>
        <taxon>Magnoliopsida</taxon>
        <taxon>eudicotyledons</taxon>
        <taxon>Gunneridae</taxon>
        <taxon>Pentapetalae</taxon>
        <taxon>asterids</taxon>
        <taxon>campanulids</taxon>
        <taxon>Asterales</taxon>
        <taxon>Asteraceae</taxon>
        <taxon>Cichorioideae</taxon>
        <taxon>Cichorieae</taxon>
        <taxon>Lactucinae</taxon>
        <taxon>Lactuca</taxon>
    </lineage>
</organism>
<evidence type="ECO:0000313" key="2">
    <source>
        <dbReference type="EMBL" id="CAH1413917.1"/>
    </source>
</evidence>
<evidence type="ECO:0000256" key="1">
    <source>
        <dbReference type="SAM" id="Phobius"/>
    </source>
</evidence>
<keyword evidence="1" id="KW-1133">Transmembrane helix</keyword>
<accession>A0AAU9LHM2</accession>
<feature type="transmembrane region" description="Helical" evidence="1">
    <location>
        <begin position="207"/>
        <end position="226"/>
    </location>
</feature>
<dbReference type="Proteomes" id="UP001157418">
    <property type="component" value="Unassembled WGS sequence"/>
</dbReference>
<feature type="transmembrane region" description="Helical" evidence="1">
    <location>
        <begin position="6"/>
        <end position="23"/>
    </location>
</feature>
<comment type="caution">
    <text evidence="2">The sequence shown here is derived from an EMBL/GenBank/DDBJ whole genome shotgun (WGS) entry which is preliminary data.</text>
</comment>